<evidence type="ECO:0000256" key="4">
    <source>
        <dbReference type="ARBA" id="ARBA00022679"/>
    </source>
</evidence>
<evidence type="ECO:0000256" key="5">
    <source>
        <dbReference type="HAMAP-Rule" id="MF_03187"/>
    </source>
</evidence>
<feature type="domain" description="NAD-dependent epimerase/dehydratase" evidence="7">
    <location>
        <begin position="54"/>
        <end position="166"/>
    </location>
</feature>
<evidence type="ECO:0000313" key="9">
    <source>
        <dbReference type="Proteomes" id="UP000319160"/>
    </source>
</evidence>
<reference evidence="9" key="1">
    <citation type="submission" date="2019-06" db="EMBL/GenBank/DDBJ databases">
        <title>Draft genome sequence of the griseofulvin-producing fungus Xylaria cubensis strain G536.</title>
        <authorList>
            <person name="Mead M.E."/>
            <person name="Raja H.A."/>
            <person name="Steenwyk J.L."/>
            <person name="Knowles S.L."/>
            <person name="Oberlies N.H."/>
            <person name="Rokas A."/>
        </authorList>
    </citation>
    <scope>NUCLEOTIDE SEQUENCE [LARGE SCALE GENOMIC DNA]</scope>
    <source>
        <strain evidence="9">G536</strain>
    </source>
</reference>
<feature type="region of interest" description="Disordered" evidence="6">
    <location>
        <begin position="437"/>
        <end position="466"/>
    </location>
</feature>
<evidence type="ECO:0000259" key="7">
    <source>
        <dbReference type="Pfam" id="PF01370"/>
    </source>
</evidence>
<dbReference type="AlphaFoldDB" id="A0A553I6R4"/>
<comment type="caution">
    <text evidence="8">The sequence shown here is derived from an EMBL/GenBank/DDBJ whole genome shotgun (WGS) entry which is preliminary data.</text>
</comment>
<dbReference type="InterPro" id="IPR051207">
    <property type="entry name" value="ComplexI_NDUFA9_subunit"/>
</dbReference>
<dbReference type="Pfam" id="PF10237">
    <property type="entry name" value="N6-adenineMlase"/>
    <property type="match status" value="1"/>
</dbReference>
<sequence>MASFPAAVRSSRKLAFGLSNQARRHVSDLAISRTGKPILRVQGGRSSLGGHVATVFGATGQLGRYIVNRLARQGCQVVVPYREEMAKRHLKVTGDLGRVVFIEYDLHNTESIEASVRHSDVVYNLIGRNYPTKNFSLEDVHVEGTERIAEAVAKYDVDRYIHVSSYNADPNSPAAFFATKGKGEQVARSIFPETTIVRPAPLFGFEDNLLIRLAGVTNLFTSNNMQERYWPVHSIDVGHALELMLYDDNTAGQTFELYGPKNYSTEEIAEMVDREIFKKRRHINVPKAILEPAAGLLNRLLWWPMLSAEDVQKEFIDQKIDETAKTFADLGITPGDISNYTYHYLQGYRSSAYYDLPPATEKEKREDRKSVEGNNTTHLYPYRATRTGTKNYPTTKTNLPKKVTLSADALAALQEFYTERDAQTEKLEKLKALVVETHDHNDDDDDDGEQRENGENERVGVGKGPTPELSIHTFTEDWNESQFWYSDETANLLANQLLDGTNDDSVVAVVSTPSVFVALKKIMAASEYTGPKPKTYLLEHDYRFAVFPEFVFYDFAHPFKLPAHLKGTVDRMICDPPFLSDDCQTKMAMTLRWLARPNTAKTSSSTIGLRVLICTGERMEPLVNRLYQPLGVRTTTYEPAHSGLKNEFLCYANFECDAWSWKQGDGDEIRLINTEI</sequence>
<feature type="compositionally biased region" description="Basic and acidic residues" evidence="6">
    <location>
        <begin position="450"/>
        <end position="460"/>
    </location>
</feature>
<dbReference type="InterPro" id="IPR041370">
    <property type="entry name" value="Mlase_EEF1AKMT1/ZCCHC4"/>
</dbReference>
<evidence type="ECO:0000256" key="1">
    <source>
        <dbReference type="ARBA" id="ARBA00004496"/>
    </source>
</evidence>
<dbReference type="GO" id="GO:0044877">
    <property type="term" value="F:protein-containing complex binding"/>
    <property type="evidence" value="ECO:0007669"/>
    <property type="project" value="TreeGrafter"/>
</dbReference>
<proteinExistence type="inferred from homology"/>
<organism evidence="8 9">
    <name type="scientific">Xylaria flabelliformis</name>
    <dbReference type="NCBI Taxonomy" id="2512241"/>
    <lineage>
        <taxon>Eukaryota</taxon>
        <taxon>Fungi</taxon>
        <taxon>Dikarya</taxon>
        <taxon>Ascomycota</taxon>
        <taxon>Pezizomycotina</taxon>
        <taxon>Sordariomycetes</taxon>
        <taxon>Xylariomycetidae</taxon>
        <taxon>Xylariales</taxon>
        <taxon>Xylariaceae</taxon>
        <taxon>Xylaria</taxon>
    </lineage>
</organism>
<dbReference type="GO" id="GO:0016279">
    <property type="term" value="F:protein-lysine N-methyltransferase activity"/>
    <property type="evidence" value="ECO:0007669"/>
    <property type="project" value="UniProtKB-UniRule"/>
</dbReference>
<dbReference type="GO" id="GO:0032259">
    <property type="term" value="P:methylation"/>
    <property type="evidence" value="ECO:0007669"/>
    <property type="project" value="UniProtKB-KW"/>
</dbReference>
<accession>A0A553I6R4</accession>
<protein>
    <recommendedName>
        <fullName evidence="5">Protein-lysine N-methyltransferase EFM5</fullName>
        <ecNumber evidence="5">2.1.1.-</ecNumber>
    </recommendedName>
    <alternativeName>
        <fullName evidence="5">Elongation factor methyltransferase 5</fullName>
    </alternativeName>
</protein>
<dbReference type="CDD" id="cd05271">
    <property type="entry name" value="NDUFA9_like_SDR_a"/>
    <property type="match status" value="1"/>
</dbReference>
<gene>
    <name evidence="5" type="primary">EFM5</name>
    <name evidence="8" type="ORF">FHL15_003039</name>
</gene>
<dbReference type="PANTHER" id="PTHR12126:SF11">
    <property type="entry name" value="NADH DEHYDROGENASE [UBIQUINONE] 1 ALPHA SUBCOMPLEX SUBUNIT 9, MITOCHONDRIAL"/>
    <property type="match status" value="1"/>
</dbReference>
<dbReference type="SUPFAM" id="SSF51735">
    <property type="entry name" value="NAD(P)-binding Rossmann-fold domains"/>
    <property type="match status" value="1"/>
</dbReference>
<dbReference type="Gene3D" id="3.40.50.720">
    <property type="entry name" value="NAD(P)-binding Rossmann-like Domain"/>
    <property type="match status" value="1"/>
</dbReference>
<dbReference type="HAMAP" id="MF_03187">
    <property type="entry name" value="Methyltr_EFM5"/>
    <property type="match status" value="1"/>
</dbReference>
<dbReference type="OrthoDB" id="275457at2759"/>
<dbReference type="InterPro" id="IPR036291">
    <property type="entry name" value="NAD(P)-bd_dom_sf"/>
</dbReference>
<dbReference type="PANTHER" id="PTHR12126">
    <property type="entry name" value="NADH-UBIQUINONE OXIDOREDUCTASE 39 KDA SUBUNIT-RELATED"/>
    <property type="match status" value="1"/>
</dbReference>
<comment type="similarity">
    <text evidence="5">Belongs to the class I-like SAM-binding methyltransferase superfamily. EFM5 family.</text>
</comment>
<evidence type="ECO:0000313" key="8">
    <source>
        <dbReference type="EMBL" id="TRX95897.1"/>
    </source>
</evidence>
<dbReference type="Pfam" id="PF01370">
    <property type="entry name" value="Epimerase"/>
    <property type="match status" value="1"/>
</dbReference>
<dbReference type="GO" id="GO:0005739">
    <property type="term" value="C:mitochondrion"/>
    <property type="evidence" value="ECO:0007669"/>
    <property type="project" value="TreeGrafter"/>
</dbReference>
<dbReference type="EMBL" id="VFLP01000013">
    <property type="protein sequence ID" value="TRX95897.1"/>
    <property type="molecule type" value="Genomic_DNA"/>
</dbReference>
<keyword evidence="3 5" id="KW-0489">Methyltransferase</keyword>
<dbReference type="InterPro" id="IPR019369">
    <property type="entry name" value="Efm5/EEF1AKMT1"/>
</dbReference>
<dbReference type="EC" id="2.1.1.-" evidence="5"/>
<evidence type="ECO:0000256" key="3">
    <source>
        <dbReference type="ARBA" id="ARBA00022603"/>
    </source>
</evidence>
<keyword evidence="2 5" id="KW-0963">Cytoplasm</keyword>
<evidence type="ECO:0000256" key="2">
    <source>
        <dbReference type="ARBA" id="ARBA00022490"/>
    </source>
</evidence>
<evidence type="ECO:0000256" key="6">
    <source>
        <dbReference type="SAM" id="MobiDB-lite"/>
    </source>
</evidence>
<dbReference type="InterPro" id="IPR001509">
    <property type="entry name" value="Epimerase_deHydtase"/>
</dbReference>
<dbReference type="FunFam" id="3.40.50.720:FF:000358">
    <property type="entry name" value="NADH-ubiquinone oxidoreductase 39 kDa subunit"/>
    <property type="match status" value="1"/>
</dbReference>
<dbReference type="STRING" id="2512241.A0A553I6R4"/>
<comment type="subcellular location">
    <subcellularLocation>
        <location evidence="1 5">Cytoplasm</location>
    </subcellularLocation>
</comment>
<keyword evidence="4 5" id="KW-0808">Transferase</keyword>
<dbReference type="Proteomes" id="UP000319160">
    <property type="component" value="Unassembled WGS sequence"/>
</dbReference>
<name>A0A553I6R4_9PEZI</name>
<comment type="function">
    <text evidence="5">S-adenosyl-L-methionine-dependent protein-lysine N-methyltransferase that trimethylates elongation factor 1-alpha at 'Lys-79'.</text>
</comment>
<keyword evidence="9" id="KW-1185">Reference proteome</keyword>